<feature type="region of interest" description="Disordered" evidence="9">
    <location>
        <begin position="734"/>
        <end position="771"/>
    </location>
</feature>
<feature type="compositionally biased region" description="Basic and acidic residues" evidence="9">
    <location>
        <begin position="628"/>
        <end position="643"/>
    </location>
</feature>
<gene>
    <name evidence="12" type="ORF">CAPTEDRAFT_160293</name>
</gene>
<dbReference type="HOGENOM" id="CLU_014210_1_0_1"/>
<feature type="domain" description="J" evidence="11">
    <location>
        <begin position="105"/>
        <end position="167"/>
    </location>
</feature>
<dbReference type="SUPFAM" id="SSF81296">
    <property type="entry name" value="E set domains"/>
    <property type="match status" value="1"/>
</dbReference>
<comment type="subcellular location">
    <subcellularLocation>
        <location evidence="1">Endoplasmic reticulum membrane</location>
        <topology evidence="1">Multi-pass membrane protein</topology>
    </subcellularLocation>
</comment>
<dbReference type="InterPro" id="IPR004179">
    <property type="entry name" value="Sec63-dom"/>
</dbReference>
<feature type="region of interest" description="Disordered" evidence="9">
    <location>
        <begin position="495"/>
        <end position="643"/>
    </location>
</feature>
<dbReference type="PRINTS" id="PR00625">
    <property type="entry name" value="JDOMAIN"/>
</dbReference>
<dbReference type="GO" id="GO:0008320">
    <property type="term" value="F:protein transmembrane transporter activity"/>
    <property type="evidence" value="ECO:0007669"/>
    <property type="project" value="TreeGrafter"/>
</dbReference>
<feature type="compositionally biased region" description="Basic residues" evidence="9">
    <location>
        <begin position="536"/>
        <end position="553"/>
    </location>
</feature>
<dbReference type="PROSITE" id="PS50076">
    <property type="entry name" value="DNAJ_2"/>
    <property type="match status" value="1"/>
</dbReference>
<accession>R7VFG1</accession>
<dbReference type="Pfam" id="PF02889">
    <property type="entry name" value="Sec63"/>
    <property type="match status" value="2"/>
</dbReference>
<proteinExistence type="predicted"/>
<evidence type="ECO:0000256" key="2">
    <source>
        <dbReference type="ARBA" id="ARBA00022448"/>
    </source>
</evidence>
<evidence type="ECO:0000256" key="7">
    <source>
        <dbReference type="ARBA" id="ARBA00023136"/>
    </source>
</evidence>
<dbReference type="STRING" id="283909.R7VFG1"/>
<dbReference type="FunFam" id="1.10.287.110:FF:000063">
    <property type="entry name" value="Translocation protein SEC63"/>
    <property type="match status" value="1"/>
</dbReference>
<reference evidence="13" key="3">
    <citation type="submission" date="2015-06" db="UniProtKB">
        <authorList>
            <consortium name="EnsemblMetazoa"/>
        </authorList>
    </citation>
    <scope>IDENTIFICATION</scope>
</reference>
<evidence type="ECO:0000256" key="5">
    <source>
        <dbReference type="ARBA" id="ARBA00022927"/>
    </source>
</evidence>
<dbReference type="Gene3D" id="2.60.40.150">
    <property type="entry name" value="C2 domain"/>
    <property type="match status" value="1"/>
</dbReference>
<dbReference type="FunFam" id="1.10.3380.10:FF:000011">
    <property type="entry name" value="Translocation protein SEC63"/>
    <property type="match status" value="1"/>
</dbReference>
<dbReference type="Pfam" id="PF00226">
    <property type="entry name" value="DnaJ"/>
    <property type="match status" value="1"/>
</dbReference>
<dbReference type="SMART" id="SM00973">
    <property type="entry name" value="Sec63"/>
    <property type="match status" value="1"/>
</dbReference>
<keyword evidence="7 10" id="KW-0472">Membrane</keyword>
<evidence type="ECO:0000313" key="12">
    <source>
        <dbReference type="EMBL" id="ELU17583.1"/>
    </source>
</evidence>
<dbReference type="InterPro" id="IPR001623">
    <property type="entry name" value="DnaJ_domain"/>
</dbReference>
<feature type="compositionally biased region" description="Acidic residues" evidence="9">
    <location>
        <begin position="595"/>
        <end position="609"/>
    </location>
</feature>
<dbReference type="EMBL" id="KB292432">
    <property type="protein sequence ID" value="ELU17583.1"/>
    <property type="molecule type" value="Genomic_DNA"/>
</dbReference>
<feature type="transmembrane region" description="Helical" evidence="10">
    <location>
        <begin position="192"/>
        <end position="216"/>
    </location>
</feature>
<evidence type="ECO:0000256" key="3">
    <source>
        <dbReference type="ARBA" id="ARBA00022692"/>
    </source>
</evidence>
<evidence type="ECO:0000256" key="1">
    <source>
        <dbReference type="ARBA" id="ARBA00004477"/>
    </source>
</evidence>
<dbReference type="SMART" id="SM00271">
    <property type="entry name" value="DnaJ"/>
    <property type="match status" value="1"/>
</dbReference>
<dbReference type="OMA" id="RAILHAH"/>
<keyword evidence="14" id="KW-1185">Reference proteome</keyword>
<dbReference type="GO" id="GO:0031207">
    <property type="term" value="C:Sec62/Sec63 complex"/>
    <property type="evidence" value="ECO:0007669"/>
    <property type="project" value="TreeGrafter"/>
</dbReference>
<evidence type="ECO:0000256" key="4">
    <source>
        <dbReference type="ARBA" id="ARBA00022824"/>
    </source>
</evidence>
<dbReference type="SUPFAM" id="SSF46565">
    <property type="entry name" value="Chaperone J-domain"/>
    <property type="match status" value="1"/>
</dbReference>
<dbReference type="PANTHER" id="PTHR24075">
    <property type="entry name" value="SEC63 DOMAIN-CONTAINING"/>
    <property type="match status" value="1"/>
</dbReference>
<dbReference type="Proteomes" id="UP000014760">
    <property type="component" value="Unassembled WGS sequence"/>
</dbReference>
<dbReference type="Gene3D" id="1.10.150.20">
    <property type="entry name" value="5' to 3' exonuclease, C-terminal subdomain"/>
    <property type="match status" value="1"/>
</dbReference>
<dbReference type="InterPro" id="IPR014756">
    <property type="entry name" value="Ig_E-set"/>
</dbReference>
<protein>
    <recommendedName>
        <fullName evidence="11">J domain-containing protein</fullName>
    </recommendedName>
</protein>
<keyword evidence="3 10" id="KW-0812">Transmembrane</keyword>
<dbReference type="Gene3D" id="1.10.287.110">
    <property type="entry name" value="DnaJ domain"/>
    <property type="match status" value="1"/>
</dbReference>
<feature type="transmembrane region" description="Helical" evidence="10">
    <location>
        <begin position="15"/>
        <end position="35"/>
    </location>
</feature>
<evidence type="ECO:0000256" key="6">
    <source>
        <dbReference type="ARBA" id="ARBA00022989"/>
    </source>
</evidence>
<dbReference type="SUPFAM" id="SSF158702">
    <property type="entry name" value="Sec63 N-terminal domain-like"/>
    <property type="match status" value="1"/>
</dbReference>
<reference evidence="12 14" key="2">
    <citation type="journal article" date="2013" name="Nature">
        <title>Insights into bilaterian evolution from three spiralian genomes.</title>
        <authorList>
            <person name="Simakov O."/>
            <person name="Marletaz F."/>
            <person name="Cho S.J."/>
            <person name="Edsinger-Gonzales E."/>
            <person name="Havlak P."/>
            <person name="Hellsten U."/>
            <person name="Kuo D.H."/>
            <person name="Larsson T."/>
            <person name="Lv J."/>
            <person name="Arendt D."/>
            <person name="Savage R."/>
            <person name="Osoegawa K."/>
            <person name="de Jong P."/>
            <person name="Grimwood J."/>
            <person name="Chapman J.A."/>
            <person name="Shapiro H."/>
            <person name="Aerts A."/>
            <person name="Otillar R.P."/>
            <person name="Terry A.Y."/>
            <person name="Boore J.L."/>
            <person name="Grigoriev I.V."/>
            <person name="Lindberg D.R."/>
            <person name="Seaver E.C."/>
            <person name="Weisblat D.A."/>
            <person name="Putnam N.H."/>
            <person name="Rokhsar D.S."/>
        </authorList>
    </citation>
    <scope>NUCLEOTIDE SEQUENCE</scope>
    <source>
        <strain evidence="12 14">I ESC-2004</strain>
    </source>
</reference>
<evidence type="ECO:0000313" key="14">
    <source>
        <dbReference type="Proteomes" id="UP000014760"/>
    </source>
</evidence>
<dbReference type="EnsemblMetazoa" id="CapteT160293">
    <property type="protein sequence ID" value="CapteP160293"/>
    <property type="gene ID" value="CapteG160293"/>
</dbReference>
<dbReference type="InterPro" id="IPR036869">
    <property type="entry name" value="J_dom_sf"/>
</dbReference>
<organism evidence="12">
    <name type="scientific">Capitella teleta</name>
    <name type="common">Polychaete worm</name>
    <dbReference type="NCBI Taxonomy" id="283909"/>
    <lineage>
        <taxon>Eukaryota</taxon>
        <taxon>Metazoa</taxon>
        <taxon>Spiralia</taxon>
        <taxon>Lophotrochozoa</taxon>
        <taxon>Annelida</taxon>
        <taxon>Polychaeta</taxon>
        <taxon>Sedentaria</taxon>
        <taxon>Scolecida</taxon>
        <taxon>Capitellidae</taxon>
        <taxon>Capitella</taxon>
    </lineage>
</organism>
<keyword evidence="2" id="KW-0813">Transport</keyword>
<evidence type="ECO:0000256" key="8">
    <source>
        <dbReference type="ARBA" id="ARBA00023186"/>
    </source>
</evidence>
<reference evidence="14" key="1">
    <citation type="submission" date="2012-12" db="EMBL/GenBank/DDBJ databases">
        <authorList>
            <person name="Hellsten U."/>
            <person name="Grimwood J."/>
            <person name="Chapman J.A."/>
            <person name="Shapiro H."/>
            <person name="Aerts A."/>
            <person name="Otillar R.P."/>
            <person name="Terry A.Y."/>
            <person name="Boore J.L."/>
            <person name="Simakov O."/>
            <person name="Marletaz F."/>
            <person name="Cho S.-J."/>
            <person name="Edsinger-Gonzales E."/>
            <person name="Havlak P."/>
            <person name="Kuo D.-H."/>
            <person name="Larsson T."/>
            <person name="Lv J."/>
            <person name="Arendt D."/>
            <person name="Savage R."/>
            <person name="Osoegawa K."/>
            <person name="de Jong P."/>
            <person name="Lindberg D.R."/>
            <person name="Seaver E.C."/>
            <person name="Weisblat D.A."/>
            <person name="Putnam N.H."/>
            <person name="Grigoriev I.V."/>
            <person name="Rokhsar D.S."/>
        </authorList>
    </citation>
    <scope>NUCLEOTIDE SEQUENCE</scope>
    <source>
        <strain evidence="14">I ESC-2004</strain>
    </source>
</reference>
<evidence type="ECO:0000313" key="13">
    <source>
        <dbReference type="EnsemblMetazoa" id="CapteP160293"/>
    </source>
</evidence>
<dbReference type="GO" id="GO:0006620">
    <property type="term" value="P:post-translational protein targeting to endoplasmic reticulum membrane"/>
    <property type="evidence" value="ECO:0007669"/>
    <property type="project" value="TreeGrafter"/>
</dbReference>
<dbReference type="PANTHER" id="PTHR24075:SF0">
    <property type="entry name" value="TRANSLOCATION PROTEIN SEC63 HOMOLOG"/>
    <property type="match status" value="1"/>
</dbReference>
<dbReference type="GO" id="GO:0006614">
    <property type="term" value="P:SRP-dependent cotranslational protein targeting to membrane"/>
    <property type="evidence" value="ECO:0007669"/>
    <property type="project" value="TreeGrafter"/>
</dbReference>
<dbReference type="GO" id="GO:0003723">
    <property type="term" value="F:RNA binding"/>
    <property type="evidence" value="ECO:0007669"/>
    <property type="project" value="TreeGrafter"/>
</dbReference>
<feature type="compositionally biased region" description="Acidic residues" evidence="9">
    <location>
        <begin position="742"/>
        <end position="771"/>
    </location>
</feature>
<keyword evidence="5" id="KW-0653">Protein transport</keyword>
<dbReference type="InterPro" id="IPR035892">
    <property type="entry name" value="C2_domain_sf"/>
</dbReference>
<dbReference type="AlphaFoldDB" id="R7VFG1"/>
<keyword evidence="8" id="KW-0143">Chaperone</keyword>
<feature type="compositionally biased region" description="Basic and acidic residues" evidence="9">
    <location>
        <begin position="563"/>
        <end position="576"/>
    </location>
</feature>
<dbReference type="EMBL" id="AMQN01004003">
    <property type="status" value="NOT_ANNOTATED_CDS"/>
    <property type="molecule type" value="Genomic_DNA"/>
</dbReference>
<dbReference type="CDD" id="cd06257">
    <property type="entry name" value="DnaJ"/>
    <property type="match status" value="1"/>
</dbReference>
<keyword evidence="6 10" id="KW-1133">Transmembrane helix</keyword>
<dbReference type="OrthoDB" id="1734229at2759"/>
<evidence type="ECO:0000256" key="9">
    <source>
        <dbReference type="SAM" id="MobiDB-lite"/>
    </source>
</evidence>
<name>R7VFG1_CAPTE</name>
<feature type="transmembrane region" description="Helical" evidence="10">
    <location>
        <begin position="78"/>
        <end position="95"/>
    </location>
</feature>
<evidence type="ECO:0000256" key="10">
    <source>
        <dbReference type="SAM" id="Phobius"/>
    </source>
</evidence>
<dbReference type="Gene3D" id="1.10.3380.10">
    <property type="entry name" value="Sec63 N-terminal domain-like domain"/>
    <property type="match status" value="1"/>
</dbReference>
<keyword evidence="4" id="KW-0256">Endoplasmic reticulum</keyword>
<dbReference type="FunCoup" id="R7VFG1">
    <property type="interactions" value="2042"/>
</dbReference>
<sequence>MAGMQFEYDEKGGTFYYFLLSFMAVVLVPATYIFWPRVDEKEELKLRKECQCDPCHVKRKRLRDSQPWKRIKSRSIKLGLIVVWLLFCLVAYKVSQVELDFKEFDPYAELGIDRGASSSEIKKAYRRLSLQYHPDKDTGDSTKFMLITKAHQALTDEEARKNWEEHGNPDGPGATHLGIALPKWIVEKQNSVWVVLAVYGLVFMVVLPTVVGTWWYRSIQYSAEQILMDTTQLYFYFFHKTPNMILKRVIMILGASMEFERGHSSEVVERPSDNEEIPMLIRDLPHLNEKNKEKPLCYPYSIKARALLHAHFSRQDLPAKTLELDKQYVLKKSPFLIQEMVSIVAQLVAMAHAGRVSRMPRLETIEAIMKLSQMVVQGLWDIKSPMLQLPHVSDEMLRYFNSRKRSVRTIRDLAKLKDEDRRLMLRNFSEAEYHDLMLILAEMPLIDMEARCAVLDDDDPTITAGSIVTVTVNLTRNSMKDIMEGGEQLLAAMQKEEDDVAGAEDVEPEEETKTEEAAANPSESPARKPKVWEKQPRKKKGGKGGKPGKKVNKAKTVTPVVVKKPEVKEDEEKREGTPNGSVPKASRPSKATAESSEEDSEVDSEEEESTNASEQASKEPEGEEDDWERFQEESKKDGALEAKSKESHLVHCPYFPVPKHEWWWLYVADRKNHLLITAPVQVCSLKHEEQVQLKFSAPPKPGVYQYSVILRSDSYFDFDQSQFIKLDVKEAKKVESHPQWDMSEEEDGEEKDDADLSDSDDYDSDVDSEDD</sequence>
<evidence type="ECO:0000259" key="11">
    <source>
        <dbReference type="PROSITE" id="PS50076"/>
    </source>
</evidence>
<feature type="compositionally biased region" description="Acidic residues" evidence="9">
    <location>
        <begin position="496"/>
        <end position="513"/>
    </location>
</feature>